<proteinExistence type="predicted"/>
<dbReference type="InterPro" id="IPR011990">
    <property type="entry name" value="TPR-like_helical_dom_sf"/>
</dbReference>
<dbReference type="EMBL" id="CBTN010000025">
    <property type="protein sequence ID" value="CDH54791.1"/>
    <property type="molecule type" value="Genomic_DNA"/>
</dbReference>
<name>A0A068S0L6_9FUNG</name>
<evidence type="ECO:0000313" key="1">
    <source>
        <dbReference type="EMBL" id="CDH54791.1"/>
    </source>
</evidence>
<accession>A0A068S0L6</accession>
<keyword evidence="2" id="KW-1185">Reference proteome</keyword>
<dbReference type="SUPFAM" id="SSF48452">
    <property type="entry name" value="TPR-like"/>
    <property type="match status" value="1"/>
</dbReference>
<protein>
    <submittedName>
        <fullName evidence="1">Uncharacterized protein</fullName>
    </submittedName>
</protein>
<reference evidence="1" key="1">
    <citation type="submission" date="2013-08" db="EMBL/GenBank/DDBJ databases">
        <title>Gene expansion shapes genome architecture in the human pathogen Lichtheimia corymbifera: an evolutionary genomics analysis in the ancient terrestrial Mucorales (Mucoromycotina).</title>
        <authorList>
            <person name="Schwartze V.U."/>
            <person name="Winter S."/>
            <person name="Shelest E."/>
            <person name="Marcet-Houben M."/>
            <person name="Horn F."/>
            <person name="Wehner S."/>
            <person name="Hoffmann K."/>
            <person name="Riege K."/>
            <person name="Sammeth M."/>
            <person name="Nowrousian M."/>
            <person name="Valiante V."/>
            <person name="Linde J."/>
            <person name="Jacobsen I.D."/>
            <person name="Marz M."/>
            <person name="Brakhage A.A."/>
            <person name="Gabaldon T."/>
            <person name="Bocker S."/>
            <person name="Voigt K."/>
        </authorList>
    </citation>
    <scope>NUCLEOTIDE SEQUENCE [LARGE SCALE GENOMIC DNA]</scope>
    <source>
        <strain evidence="1">FSU 9682</strain>
    </source>
</reference>
<dbReference type="AlphaFoldDB" id="A0A068S0L6"/>
<gene>
    <name evidence="1" type="ORF">LCOR_06008.1</name>
</gene>
<dbReference type="VEuPathDB" id="FungiDB:LCOR_06008.1"/>
<dbReference type="Gene3D" id="3.80.10.10">
    <property type="entry name" value="Ribonuclease Inhibitor"/>
    <property type="match status" value="1"/>
</dbReference>
<dbReference type="OrthoDB" id="2243253at2759"/>
<organism evidence="1 2">
    <name type="scientific">Lichtheimia corymbifera JMRC:FSU:9682</name>
    <dbReference type="NCBI Taxonomy" id="1263082"/>
    <lineage>
        <taxon>Eukaryota</taxon>
        <taxon>Fungi</taxon>
        <taxon>Fungi incertae sedis</taxon>
        <taxon>Mucoromycota</taxon>
        <taxon>Mucoromycotina</taxon>
        <taxon>Mucoromycetes</taxon>
        <taxon>Mucorales</taxon>
        <taxon>Lichtheimiaceae</taxon>
        <taxon>Lichtheimia</taxon>
    </lineage>
</organism>
<comment type="caution">
    <text evidence="1">The sequence shown here is derived from an EMBL/GenBank/DDBJ whole genome shotgun (WGS) entry which is preliminary data.</text>
</comment>
<dbReference type="Proteomes" id="UP000027586">
    <property type="component" value="Unassembled WGS sequence"/>
</dbReference>
<dbReference type="Gene3D" id="1.25.40.10">
    <property type="entry name" value="Tetratricopeptide repeat domain"/>
    <property type="match status" value="1"/>
</dbReference>
<sequence length="417" mass="47358">MAIVENIAWSELLKTPIVTAQHGNDGNRIVMATESLKQTAYQFAQLLNERAKLLANSAQFETALRDAAAIRAISPGSGIGYLCMGDVHCQQRRYAAAITIYDQGLFDVPESDPYYHQLQQRRMTAATNNIKRVDSLPKIYNESSCEYLFGSRAWQERILQQPEGLRFRMVKNVPTFKSGHGKLVRFAPYVQTLQGYLYDLHLDDLFLRAHFSNLKELWLHCKDTTARRPFLNGLELVAHSLASMSILGSCSSIQLRDILKTCSNLEYLETEGVEVIMPSSSTANYPKMTHLLLFAISEAALSYDNMVDVLSRFPSLLVLGVSPMPESRLLTVLQEHCPYLKRLFYGPKRRDYTGRDPLTVDRNQKGVVSVHLGGDGSYDQGDLIQFLLQQRDTLDIIEFRARLQRMTILFGIYKMEE</sequence>
<dbReference type="InterPro" id="IPR032675">
    <property type="entry name" value="LRR_dom_sf"/>
</dbReference>
<evidence type="ECO:0000313" key="2">
    <source>
        <dbReference type="Proteomes" id="UP000027586"/>
    </source>
</evidence>